<evidence type="ECO:0000313" key="1">
    <source>
        <dbReference type="EnsemblPlants" id="AUR62038531-RA:cds"/>
    </source>
</evidence>
<accession>A0A803N0P7</accession>
<reference evidence="1" key="2">
    <citation type="submission" date="2021-03" db="UniProtKB">
        <authorList>
            <consortium name="EnsemblPlants"/>
        </authorList>
    </citation>
    <scope>IDENTIFICATION</scope>
</reference>
<dbReference type="OMA" id="MYGIPRI"/>
<proteinExistence type="predicted"/>
<dbReference type="PANTHER" id="PTHR48204:SF1">
    <property type="entry name" value="OS07G0265100 PROTEIN"/>
    <property type="match status" value="1"/>
</dbReference>
<reference evidence="1" key="1">
    <citation type="journal article" date="2017" name="Nature">
        <title>The genome of Chenopodium quinoa.</title>
        <authorList>
            <person name="Jarvis D.E."/>
            <person name="Ho Y.S."/>
            <person name="Lightfoot D.J."/>
            <person name="Schmoeckel S.M."/>
            <person name="Li B."/>
            <person name="Borm T.J.A."/>
            <person name="Ohyanagi H."/>
            <person name="Mineta K."/>
            <person name="Michell C.T."/>
            <person name="Saber N."/>
            <person name="Kharbatia N.M."/>
            <person name="Rupper R.R."/>
            <person name="Sharp A.R."/>
            <person name="Dally N."/>
            <person name="Boughton B.A."/>
            <person name="Woo Y.H."/>
            <person name="Gao G."/>
            <person name="Schijlen E.G.W.M."/>
            <person name="Guo X."/>
            <person name="Momin A.A."/>
            <person name="Negrao S."/>
            <person name="Al-Babili S."/>
            <person name="Gehring C."/>
            <person name="Roessner U."/>
            <person name="Jung C."/>
            <person name="Murphy K."/>
            <person name="Arold S.T."/>
            <person name="Gojobori T."/>
            <person name="van der Linden C.G."/>
            <person name="van Loo E.N."/>
            <person name="Jellen E.N."/>
            <person name="Maughan P.J."/>
            <person name="Tester M."/>
        </authorList>
    </citation>
    <scope>NUCLEOTIDE SEQUENCE [LARGE SCALE GENOMIC DNA]</scope>
    <source>
        <strain evidence="1">cv. PI 614886</strain>
    </source>
</reference>
<protein>
    <submittedName>
        <fullName evidence="1">Uncharacterized protein</fullName>
    </submittedName>
</protein>
<dbReference type="EnsemblPlants" id="AUR62038531-RA">
    <property type="protein sequence ID" value="AUR62038531-RA:cds"/>
    <property type="gene ID" value="AUR62038531"/>
</dbReference>
<dbReference type="Gramene" id="AUR62038531-RA">
    <property type="protein sequence ID" value="AUR62038531-RA:cds"/>
    <property type="gene ID" value="AUR62038531"/>
</dbReference>
<dbReference type="PANTHER" id="PTHR48204">
    <property type="entry name" value="OS07G0265100 PROTEIN"/>
    <property type="match status" value="1"/>
</dbReference>
<evidence type="ECO:0000313" key="2">
    <source>
        <dbReference type="Proteomes" id="UP000596660"/>
    </source>
</evidence>
<sequence length="105" mass="11444">MYGIPRIDEWKNPSEEALAGGRGMFCIVPIAKGLLEMASNSISVMANSAIEFLERRDRFSPQQLQATVGNQLQQLGASIQKPGLTLLKFKGKHSGNGNLQELETA</sequence>
<name>A0A803N0P7_CHEQI</name>
<keyword evidence="2" id="KW-1185">Reference proteome</keyword>
<dbReference type="Proteomes" id="UP000596660">
    <property type="component" value="Unplaced"/>
</dbReference>
<dbReference type="AlphaFoldDB" id="A0A803N0P7"/>
<organism evidence="1 2">
    <name type="scientific">Chenopodium quinoa</name>
    <name type="common">Quinoa</name>
    <dbReference type="NCBI Taxonomy" id="63459"/>
    <lineage>
        <taxon>Eukaryota</taxon>
        <taxon>Viridiplantae</taxon>
        <taxon>Streptophyta</taxon>
        <taxon>Embryophyta</taxon>
        <taxon>Tracheophyta</taxon>
        <taxon>Spermatophyta</taxon>
        <taxon>Magnoliopsida</taxon>
        <taxon>eudicotyledons</taxon>
        <taxon>Gunneridae</taxon>
        <taxon>Pentapetalae</taxon>
        <taxon>Caryophyllales</taxon>
        <taxon>Chenopodiaceae</taxon>
        <taxon>Chenopodioideae</taxon>
        <taxon>Atripliceae</taxon>
        <taxon>Chenopodium</taxon>
    </lineage>
</organism>